<feature type="domain" description="Ig-like" evidence="7">
    <location>
        <begin position="197"/>
        <end position="276"/>
    </location>
</feature>
<sequence length="1182" mass="130642">MLSGGTIVTIHHEYVNVTNLELTCTVVSDVHKSVGFYEVSTEKSSKILAVGGSKNECHVTPSPPPKHMHCHCIDANNTRCTLTGLTSADEGKGWQCSVPDGNVAKFSEIVRIKLPDVGGITQEKIINLTHAEKTEVSFECHMRGDQHIKWFKNKQELPMAHSSYILNLTLTRNLTRLHCEEGDQKIQTWNLNVLYPPKVLPMKNVTINEHEPIHTNCSFEVGNPEHTKVKWTSNGVVYSNSISMVISNTSRNQSGVYTCTVSNGEHTVSNEEHAFQGNDAGSFSLNVQYPPSTPVILIDGHVVSQNVTRMENKSITFNCSGNGNPLPHMRLTQSGSKSKIKEGGLNAYFEIDRLSYTDTGLYSCFASNAVGSSSVDMYLNVQSPVRINPNTKHEYITRQSDGANLTFDGLANPIPRVEDFKWFKCTTNHSQCLPITTDGRRNIVTHGVMSRLTIQPLTEVDFGIYRLEVRNGIGQACIYDFVLNARDKPYVPKHFRVLDDSIMENSVQLGWVPGFDGGLEQTFHVLYTPSSQADWKQINIIRNNTVGHTENMTTVVQGLEPGKEYVANLFASNDLGNSSVVGPVAFRTLELVTIQIVPDNGVPKMIAPLIVGIVVVTCVVAALVFREKLSQLRKHVLEQSFIPERSEEREMRRLADVKQLSENVYSDPAESQKRSCSRGLKLSRASGKSDEPFESCAAPNITVDRSSLDRVANITSKDESHYAECGSEETKDAKSKGSKNLMNMKRPSNCDANCIPGRSNPIEVTSTDTEAEEVHYVECSIEDKEKHSNRKKKEKKIAVRISGPSSIHESTGNVTSGGDGHYAECGFEEATVAAKMKDKIKTKTLSLKRLIRNASKKAKPEEGQYIQCISEPLTDPTFPCLSVGHYSEPLIDAQPVVTASSLGYYSEPITDDKAVALVSGGYYSEIRTTDNGKHQSHSSECSPQADAKAVVLVNTGYYSEIHPTVNAQSGSNPEKIYSEPFVHVLGKKAKSELPSEYKVTNLFQETGPKPSAGGAERYEILNPGRGKEQPHYKSIEDTRRTTTEYVDPDYVDIIDKTGACKKPVVPAKLNYPNTKMGEDGYETAKMGNQSSEYHVTPLYKEDQAKKSSAERLGLYESLRHRQSQDAEKYRALAAPGQDTSLRMKTTTPPGLEDDYVYSVVNKVKRKPPGFDGPVPTAETKES</sequence>
<name>A0A9D4MEH6_DREPO</name>
<dbReference type="Pfam" id="PF13895">
    <property type="entry name" value="Ig_2"/>
    <property type="match status" value="1"/>
</dbReference>
<keyword evidence="3" id="KW-1015">Disulfide bond</keyword>
<keyword evidence="4" id="KW-0325">Glycoprotein</keyword>
<comment type="subcellular location">
    <subcellularLocation>
        <location evidence="1">Membrane</location>
        <topology evidence="1">Single-pass type I membrane protein</topology>
    </subcellularLocation>
</comment>
<evidence type="ECO:0000256" key="5">
    <source>
        <dbReference type="ARBA" id="ARBA00023319"/>
    </source>
</evidence>
<dbReference type="CDD" id="cd00096">
    <property type="entry name" value="Ig"/>
    <property type="match status" value="1"/>
</dbReference>
<dbReference type="EMBL" id="JAIWYP010000002">
    <property type="protein sequence ID" value="KAH3875870.1"/>
    <property type="molecule type" value="Genomic_DNA"/>
</dbReference>
<dbReference type="PROSITE" id="PS50853">
    <property type="entry name" value="FN3"/>
    <property type="match status" value="1"/>
</dbReference>
<evidence type="ECO:0000256" key="6">
    <source>
        <dbReference type="SAM" id="MobiDB-lite"/>
    </source>
</evidence>
<evidence type="ECO:0000313" key="10">
    <source>
        <dbReference type="Proteomes" id="UP000828390"/>
    </source>
</evidence>
<dbReference type="SUPFAM" id="SSF49265">
    <property type="entry name" value="Fibronectin type III"/>
    <property type="match status" value="1"/>
</dbReference>
<evidence type="ECO:0000256" key="4">
    <source>
        <dbReference type="ARBA" id="ARBA00023180"/>
    </source>
</evidence>
<dbReference type="SMART" id="SM00409">
    <property type="entry name" value="IG"/>
    <property type="match status" value="3"/>
</dbReference>
<dbReference type="Gene3D" id="2.60.40.10">
    <property type="entry name" value="Immunoglobulins"/>
    <property type="match status" value="4"/>
</dbReference>
<comment type="caution">
    <text evidence="9">The sequence shown here is derived from an EMBL/GenBank/DDBJ whole genome shotgun (WGS) entry which is preliminary data.</text>
</comment>
<dbReference type="InterPro" id="IPR003961">
    <property type="entry name" value="FN3_dom"/>
</dbReference>
<dbReference type="InterPro" id="IPR036116">
    <property type="entry name" value="FN3_sf"/>
</dbReference>
<dbReference type="PROSITE" id="PS50835">
    <property type="entry name" value="IG_LIKE"/>
    <property type="match status" value="2"/>
</dbReference>
<dbReference type="InterPro" id="IPR013783">
    <property type="entry name" value="Ig-like_fold"/>
</dbReference>
<keyword evidence="10" id="KW-1185">Reference proteome</keyword>
<reference evidence="9" key="2">
    <citation type="submission" date="2020-11" db="EMBL/GenBank/DDBJ databases">
        <authorList>
            <person name="McCartney M.A."/>
            <person name="Auch B."/>
            <person name="Kono T."/>
            <person name="Mallez S."/>
            <person name="Becker A."/>
            <person name="Gohl D.M."/>
            <person name="Silverstein K.A.T."/>
            <person name="Koren S."/>
            <person name="Bechman K.B."/>
            <person name="Herman A."/>
            <person name="Abrahante J.E."/>
            <person name="Garbe J."/>
        </authorList>
    </citation>
    <scope>NUCLEOTIDE SEQUENCE</scope>
    <source>
        <strain evidence="9">Duluth1</strain>
        <tissue evidence="9">Whole animal</tissue>
    </source>
</reference>
<dbReference type="InterPro" id="IPR003599">
    <property type="entry name" value="Ig_sub"/>
</dbReference>
<dbReference type="GO" id="GO:0016020">
    <property type="term" value="C:membrane"/>
    <property type="evidence" value="ECO:0007669"/>
    <property type="project" value="UniProtKB-SubCell"/>
</dbReference>
<feature type="region of interest" description="Disordered" evidence="6">
    <location>
        <begin position="718"/>
        <end position="769"/>
    </location>
</feature>
<dbReference type="SUPFAM" id="SSF48726">
    <property type="entry name" value="Immunoglobulin"/>
    <property type="match status" value="3"/>
</dbReference>
<proteinExistence type="predicted"/>
<dbReference type="InterPro" id="IPR007110">
    <property type="entry name" value="Ig-like_dom"/>
</dbReference>
<feature type="compositionally biased region" description="Basic and acidic residues" evidence="6">
    <location>
        <begin position="718"/>
        <end position="735"/>
    </location>
</feature>
<organism evidence="9 10">
    <name type="scientific">Dreissena polymorpha</name>
    <name type="common">Zebra mussel</name>
    <name type="synonym">Mytilus polymorpha</name>
    <dbReference type="NCBI Taxonomy" id="45954"/>
    <lineage>
        <taxon>Eukaryota</taxon>
        <taxon>Metazoa</taxon>
        <taxon>Spiralia</taxon>
        <taxon>Lophotrochozoa</taxon>
        <taxon>Mollusca</taxon>
        <taxon>Bivalvia</taxon>
        <taxon>Autobranchia</taxon>
        <taxon>Heteroconchia</taxon>
        <taxon>Euheterodonta</taxon>
        <taxon>Imparidentia</taxon>
        <taxon>Neoheterodontei</taxon>
        <taxon>Myida</taxon>
        <taxon>Dreissenoidea</taxon>
        <taxon>Dreissenidae</taxon>
        <taxon>Dreissena</taxon>
    </lineage>
</organism>
<dbReference type="PANTHER" id="PTHR11640">
    <property type="entry name" value="NEPHRIN"/>
    <property type="match status" value="1"/>
</dbReference>
<evidence type="ECO:0000259" key="8">
    <source>
        <dbReference type="PROSITE" id="PS50853"/>
    </source>
</evidence>
<dbReference type="CDD" id="cd00063">
    <property type="entry name" value="FN3"/>
    <property type="match status" value="1"/>
</dbReference>
<keyword evidence="5" id="KW-0393">Immunoglobulin domain</keyword>
<dbReference type="SMART" id="SM00060">
    <property type="entry name" value="FN3"/>
    <property type="match status" value="1"/>
</dbReference>
<reference evidence="9" key="1">
    <citation type="journal article" date="2019" name="bioRxiv">
        <title>The Genome of the Zebra Mussel, Dreissena polymorpha: A Resource for Invasive Species Research.</title>
        <authorList>
            <person name="McCartney M.A."/>
            <person name="Auch B."/>
            <person name="Kono T."/>
            <person name="Mallez S."/>
            <person name="Zhang Y."/>
            <person name="Obille A."/>
            <person name="Becker A."/>
            <person name="Abrahante J.E."/>
            <person name="Garbe J."/>
            <person name="Badalamenti J.P."/>
            <person name="Herman A."/>
            <person name="Mangelson H."/>
            <person name="Liachko I."/>
            <person name="Sullivan S."/>
            <person name="Sone E.D."/>
            <person name="Koren S."/>
            <person name="Silverstein K.A.T."/>
            <person name="Beckman K.B."/>
            <person name="Gohl D.M."/>
        </authorList>
    </citation>
    <scope>NUCLEOTIDE SEQUENCE</scope>
    <source>
        <strain evidence="9">Duluth1</strain>
        <tissue evidence="9">Whole animal</tissue>
    </source>
</reference>
<dbReference type="AlphaFoldDB" id="A0A9D4MEH6"/>
<accession>A0A9D4MEH6</accession>
<dbReference type="Pfam" id="PF13927">
    <property type="entry name" value="Ig_3"/>
    <property type="match status" value="1"/>
</dbReference>
<evidence type="ECO:0000256" key="1">
    <source>
        <dbReference type="ARBA" id="ARBA00004479"/>
    </source>
</evidence>
<feature type="domain" description="Fibronectin type-III" evidence="8">
    <location>
        <begin position="491"/>
        <end position="591"/>
    </location>
</feature>
<protein>
    <submittedName>
        <fullName evidence="9">Uncharacterized protein</fullName>
    </submittedName>
</protein>
<feature type="domain" description="Ig-like" evidence="7">
    <location>
        <begin position="291"/>
        <end position="380"/>
    </location>
</feature>
<evidence type="ECO:0000256" key="2">
    <source>
        <dbReference type="ARBA" id="ARBA00023136"/>
    </source>
</evidence>
<dbReference type="InterPro" id="IPR003598">
    <property type="entry name" value="Ig_sub2"/>
</dbReference>
<evidence type="ECO:0000259" key="7">
    <source>
        <dbReference type="PROSITE" id="PS50835"/>
    </source>
</evidence>
<evidence type="ECO:0000313" key="9">
    <source>
        <dbReference type="EMBL" id="KAH3875870.1"/>
    </source>
</evidence>
<keyword evidence="2" id="KW-0472">Membrane</keyword>
<dbReference type="InterPro" id="IPR036179">
    <property type="entry name" value="Ig-like_dom_sf"/>
</dbReference>
<evidence type="ECO:0000256" key="3">
    <source>
        <dbReference type="ARBA" id="ARBA00023157"/>
    </source>
</evidence>
<dbReference type="Proteomes" id="UP000828390">
    <property type="component" value="Unassembled WGS sequence"/>
</dbReference>
<dbReference type="SMART" id="SM00408">
    <property type="entry name" value="IGc2"/>
    <property type="match status" value="2"/>
</dbReference>
<dbReference type="InterPro" id="IPR051275">
    <property type="entry name" value="Cell_adhesion_signaling"/>
</dbReference>
<gene>
    <name evidence="9" type="ORF">DPMN_039151</name>
</gene>